<dbReference type="PROSITE" id="PS50835">
    <property type="entry name" value="IG_LIKE"/>
    <property type="match status" value="1"/>
</dbReference>
<dbReference type="SUPFAM" id="SSF48726">
    <property type="entry name" value="Immunoglobulin"/>
    <property type="match status" value="2"/>
</dbReference>
<feature type="domain" description="Ig-like" evidence="7">
    <location>
        <begin position="174"/>
        <end position="252"/>
    </location>
</feature>
<evidence type="ECO:0000313" key="9">
    <source>
        <dbReference type="Proteomes" id="UP000002279"/>
    </source>
</evidence>
<dbReference type="InterPro" id="IPR013783">
    <property type="entry name" value="Ig-like_fold"/>
</dbReference>
<dbReference type="Proteomes" id="UP000002279">
    <property type="component" value="Chromosome X5"/>
</dbReference>
<reference evidence="8" key="2">
    <citation type="submission" date="2025-08" db="UniProtKB">
        <authorList>
            <consortium name="Ensembl"/>
        </authorList>
    </citation>
    <scope>IDENTIFICATION</scope>
    <source>
        <strain evidence="8">Glennie</strain>
    </source>
</reference>
<keyword evidence="9" id="KW-1185">Reference proteome</keyword>
<dbReference type="PANTHER" id="PTHR12080:SF46">
    <property type="entry name" value="SLAM FAMILY MEMBER 7"/>
    <property type="match status" value="1"/>
</dbReference>
<proteinExistence type="predicted"/>
<keyword evidence="3 6" id="KW-0472">Membrane</keyword>
<organism evidence="8 9">
    <name type="scientific">Ornithorhynchus anatinus</name>
    <name type="common">Duckbill platypus</name>
    <dbReference type="NCBI Taxonomy" id="9258"/>
    <lineage>
        <taxon>Eukaryota</taxon>
        <taxon>Metazoa</taxon>
        <taxon>Chordata</taxon>
        <taxon>Craniata</taxon>
        <taxon>Vertebrata</taxon>
        <taxon>Euteleostomi</taxon>
        <taxon>Mammalia</taxon>
        <taxon>Monotremata</taxon>
        <taxon>Ornithorhynchidae</taxon>
        <taxon>Ornithorhynchus</taxon>
    </lineage>
</organism>
<keyword evidence="6" id="KW-0812">Transmembrane</keyword>
<name>A0A6I8NVH3_ORNAN</name>
<keyword evidence="4" id="KW-0325">Glycoprotein</keyword>
<dbReference type="GO" id="GO:0006955">
    <property type="term" value="P:immune response"/>
    <property type="evidence" value="ECO:0000318"/>
    <property type="project" value="GO_Central"/>
</dbReference>
<dbReference type="Gene3D" id="2.60.40.10">
    <property type="entry name" value="Immunoglobulins"/>
    <property type="match status" value="2"/>
</dbReference>
<sequence>MGRGRDGDWGTDRTKQEMREHPTPSPSTSVPEEDSPLGSGQARTGGSGTGSQRSSLEVPSVTAGTGASRDLIGAVWGSVTFPLDIQARRQVKCIKWTSDGDIATVIPGGPGKPPRIVVTAQQYMGRLTVSTNLTLTISPLSLRDTGTYRADVNTADTTTTTQFSLRVYDRLGPPTVTVNSTVSDNGRCTITLTCCVATGENDVTFSWMPLGPGTTVSPDGSVLSISQRPRDPPPLYTCTATNPISGRSRTVPAYWNLCPDPVPEQARLVMPFSPVMWMLVSKGFLLLMLLGVLGTRLTLGQPHRDHQRDPRAGAGSEKAGCPLSSCSPSVTGTPGCPAVLPTELWTWGLCPSRGHSRTPEAPSPPSPQN</sequence>
<evidence type="ECO:0000313" key="8">
    <source>
        <dbReference type="Ensembl" id="ENSOANP00000045112.1"/>
    </source>
</evidence>
<comment type="subcellular location">
    <subcellularLocation>
        <location evidence="1">Membrane</location>
    </subcellularLocation>
</comment>
<evidence type="ECO:0000256" key="4">
    <source>
        <dbReference type="ARBA" id="ARBA00023180"/>
    </source>
</evidence>
<dbReference type="GeneTree" id="ENSGT01030000234540"/>
<gene>
    <name evidence="8" type="primary">LOC114808202</name>
</gene>
<dbReference type="InParanoid" id="A0A6I8NVH3"/>
<dbReference type="InterPro" id="IPR015631">
    <property type="entry name" value="CD2/SLAM_rcpt"/>
</dbReference>
<accession>A0A6I8NVH3</accession>
<evidence type="ECO:0000256" key="1">
    <source>
        <dbReference type="ARBA" id="ARBA00004370"/>
    </source>
</evidence>
<reference evidence="8" key="3">
    <citation type="submission" date="2025-09" db="UniProtKB">
        <authorList>
            <consortium name="Ensembl"/>
        </authorList>
    </citation>
    <scope>IDENTIFICATION</scope>
    <source>
        <strain evidence="8">Glennie</strain>
    </source>
</reference>
<feature type="region of interest" description="Disordered" evidence="5">
    <location>
        <begin position="1"/>
        <end position="64"/>
    </location>
</feature>
<evidence type="ECO:0000256" key="3">
    <source>
        <dbReference type="ARBA" id="ARBA00023136"/>
    </source>
</evidence>
<evidence type="ECO:0000259" key="7">
    <source>
        <dbReference type="PROSITE" id="PS50835"/>
    </source>
</evidence>
<keyword evidence="6" id="KW-1133">Transmembrane helix</keyword>
<evidence type="ECO:0000256" key="2">
    <source>
        <dbReference type="ARBA" id="ARBA00022729"/>
    </source>
</evidence>
<protein>
    <recommendedName>
        <fullName evidence="7">Ig-like domain-containing protein</fullName>
    </recommendedName>
</protein>
<dbReference type="Bgee" id="ENSOANG00000041895">
    <property type="expression patterns" value="Expressed in liver and 2 other cell types or tissues"/>
</dbReference>
<dbReference type="Ensembl" id="ENSOANT00000046568.1">
    <property type="protein sequence ID" value="ENSOANP00000045112.1"/>
    <property type="gene ID" value="ENSOANG00000041895.1"/>
</dbReference>
<keyword evidence="2" id="KW-0732">Signal</keyword>
<dbReference type="GO" id="GO:0009897">
    <property type="term" value="C:external side of plasma membrane"/>
    <property type="evidence" value="ECO:0000318"/>
    <property type="project" value="GO_Central"/>
</dbReference>
<dbReference type="InterPro" id="IPR036179">
    <property type="entry name" value="Ig-like_dom_sf"/>
</dbReference>
<dbReference type="AlphaFoldDB" id="A0A6I8NVH3"/>
<feature type="region of interest" description="Disordered" evidence="5">
    <location>
        <begin position="300"/>
        <end position="331"/>
    </location>
</feature>
<evidence type="ECO:0000256" key="5">
    <source>
        <dbReference type="SAM" id="MobiDB-lite"/>
    </source>
</evidence>
<reference evidence="8 9" key="1">
    <citation type="journal article" date="2008" name="Nature">
        <title>Genome analysis of the platypus reveals unique signatures of evolution.</title>
        <authorList>
            <person name="Warren W.C."/>
            <person name="Hillier L.W."/>
            <person name="Marshall Graves J.A."/>
            <person name="Birney E."/>
            <person name="Ponting C.P."/>
            <person name="Grutzner F."/>
            <person name="Belov K."/>
            <person name="Miller W."/>
            <person name="Clarke L."/>
            <person name="Chinwalla A.T."/>
            <person name="Yang S.P."/>
            <person name="Heger A."/>
            <person name="Locke D.P."/>
            <person name="Miethke P."/>
            <person name="Waters P.D."/>
            <person name="Veyrunes F."/>
            <person name="Fulton L."/>
            <person name="Fulton B."/>
            <person name="Graves T."/>
            <person name="Wallis J."/>
            <person name="Puente X.S."/>
            <person name="Lopez-Otin C."/>
            <person name="Ordonez G.R."/>
            <person name="Eichler E.E."/>
            <person name="Chen L."/>
            <person name="Cheng Z."/>
            <person name="Deakin J.E."/>
            <person name="Alsop A."/>
            <person name="Thompson K."/>
            <person name="Kirby P."/>
            <person name="Papenfuss A.T."/>
            <person name="Wakefield M.J."/>
            <person name="Olender T."/>
            <person name="Lancet D."/>
            <person name="Huttley G.A."/>
            <person name="Smit A.F."/>
            <person name="Pask A."/>
            <person name="Temple-Smith P."/>
            <person name="Batzer M.A."/>
            <person name="Walker J.A."/>
            <person name="Konkel M.K."/>
            <person name="Harris R.S."/>
            <person name="Whittington C.M."/>
            <person name="Wong E.S."/>
            <person name="Gemmell N.J."/>
            <person name="Buschiazzo E."/>
            <person name="Vargas Jentzsch I.M."/>
            <person name="Merkel A."/>
            <person name="Schmitz J."/>
            <person name="Zemann A."/>
            <person name="Churakov G."/>
            <person name="Kriegs J.O."/>
            <person name="Brosius J."/>
            <person name="Murchison E.P."/>
            <person name="Sachidanandam R."/>
            <person name="Smith C."/>
            <person name="Hannon G.J."/>
            <person name="Tsend-Ayush E."/>
            <person name="McMillan D."/>
            <person name="Attenborough R."/>
            <person name="Rens W."/>
            <person name="Ferguson-Smith M."/>
            <person name="Lefevre C.M."/>
            <person name="Sharp J.A."/>
            <person name="Nicholas K.R."/>
            <person name="Ray D.A."/>
            <person name="Kube M."/>
            <person name="Reinhardt R."/>
            <person name="Pringle T.H."/>
            <person name="Taylor J."/>
            <person name="Jones R.C."/>
            <person name="Nixon B."/>
            <person name="Dacheux J.L."/>
            <person name="Niwa H."/>
            <person name="Sekita Y."/>
            <person name="Huang X."/>
            <person name="Stark A."/>
            <person name="Kheradpour P."/>
            <person name="Kellis M."/>
            <person name="Flicek P."/>
            <person name="Chen Y."/>
            <person name="Webber C."/>
            <person name="Hardison R."/>
            <person name="Nelson J."/>
            <person name="Hallsworth-Pepin K."/>
            <person name="Delehaunty K."/>
            <person name="Markovic C."/>
            <person name="Minx P."/>
            <person name="Feng Y."/>
            <person name="Kremitzki C."/>
            <person name="Mitreva M."/>
            <person name="Glasscock J."/>
            <person name="Wylie T."/>
            <person name="Wohldmann P."/>
            <person name="Thiru P."/>
            <person name="Nhan M.N."/>
            <person name="Pohl C.S."/>
            <person name="Smith S.M."/>
            <person name="Hou S."/>
            <person name="Nefedov M."/>
            <person name="de Jong P.J."/>
            <person name="Renfree M.B."/>
            <person name="Mardis E.R."/>
            <person name="Wilson R.K."/>
        </authorList>
    </citation>
    <scope>NUCLEOTIDE SEQUENCE [LARGE SCALE GENOMIC DNA]</scope>
    <source>
        <strain evidence="8 9">Glennie</strain>
    </source>
</reference>
<evidence type="ECO:0000256" key="6">
    <source>
        <dbReference type="SAM" id="Phobius"/>
    </source>
</evidence>
<dbReference type="InterPro" id="IPR007110">
    <property type="entry name" value="Ig-like_dom"/>
</dbReference>
<dbReference type="GO" id="GO:0042110">
    <property type="term" value="P:T cell activation"/>
    <property type="evidence" value="ECO:0000318"/>
    <property type="project" value="GO_Central"/>
</dbReference>
<feature type="compositionally biased region" description="Basic and acidic residues" evidence="5">
    <location>
        <begin position="1"/>
        <end position="22"/>
    </location>
</feature>
<feature type="compositionally biased region" description="Low complexity" evidence="5">
    <location>
        <begin position="26"/>
        <end position="42"/>
    </location>
</feature>
<dbReference type="PANTHER" id="PTHR12080">
    <property type="entry name" value="SIGNALING LYMPHOCYTIC ACTIVATION MOLECULE"/>
    <property type="match status" value="1"/>
</dbReference>
<feature type="transmembrane region" description="Helical" evidence="6">
    <location>
        <begin position="275"/>
        <end position="299"/>
    </location>
</feature>
<feature type="compositionally biased region" description="Basic and acidic residues" evidence="5">
    <location>
        <begin position="302"/>
        <end position="311"/>
    </location>
</feature>
<dbReference type="FunCoup" id="A0A6I8NVH3">
    <property type="interactions" value="23"/>
</dbReference>